<dbReference type="EMBL" id="JAQJAN010000004">
    <property type="protein sequence ID" value="KAJ5731861.1"/>
    <property type="molecule type" value="Genomic_DNA"/>
</dbReference>
<feature type="repeat" description="ANK" evidence="3">
    <location>
        <begin position="903"/>
        <end position="935"/>
    </location>
</feature>
<feature type="repeat" description="ANK" evidence="3">
    <location>
        <begin position="706"/>
        <end position="738"/>
    </location>
</feature>
<proteinExistence type="predicted"/>
<dbReference type="InterPro" id="IPR056884">
    <property type="entry name" value="NPHP3-like_N"/>
</dbReference>
<feature type="repeat" description="ANK" evidence="3">
    <location>
        <begin position="1071"/>
        <end position="1103"/>
    </location>
</feature>
<feature type="repeat" description="ANK" evidence="3">
    <location>
        <begin position="870"/>
        <end position="902"/>
    </location>
</feature>
<feature type="repeat" description="ANK" evidence="3">
    <location>
        <begin position="1037"/>
        <end position="1069"/>
    </location>
</feature>
<keyword evidence="1" id="KW-0677">Repeat</keyword>
<evidence type="ECO:0000313" key="5">
    <source>
        <dbReference type="EMBL" id="KAJ5731861.1"/>
    </source>
</evidence>
<reference evidence="5" key="1">
    <citation type="journal article" date="2023" name="IMA Fungus">
        <title>Comparative genomic study of the Penicillium genus elucidates a diverse pangenome and 15 lateral gene transfer events.</title>
        <authorList>
            <person name="Petersen C."/>
            <person name="Sorensen T."/>
            <person name="Nielsen M.R."/>
            <person name="Sondergaard T.E."/>
            <person name="Sorensen J.L."/>
            <person name="Fitzpatrick D.A."/>
            <person name="Frisvad J.C."/>
            <person name="Nielsen K.L."/>
        </authorList>
    </citation>
    <scope>NUCLEOTIDE SEQUENCE</scope>
    <source>
        <strain evidence="5">IBT 17514</strain>
    </source>
</reference>
<feature type="domain" description="Nephrocystin 3-like N-terminal" evidence="4">
    <location>
        <begin position="123"/>
        <end position="290"/>
    </location>
</feature>
<feature type="repeat" description="ANK" evidence="3">
    <location>
        <begin position="840"/>
        <end position="869"/>
    </location>
</feature>
<dbReference type="PANTHER" id="PTHR24198:SF165">
    <property type="entry name" value="ANKYRIN REPEAT-CONTAINING PROTEIN-RELATED"/>
    <property type="match status" value="1"/>
</dbReference>
<feature type="repeat" description="ANK" evidence="3">
    <location>
        <begin position="969"/>
        <end position="1001"/>
    </location>
</feature>
<dbReference type="Gene3D" id="1.25.40.20">
    <property type="entry name" value="Ankyrin repeat-containing domain"/>
    <property type="match status" value="5"/>
</dbReference>
<evidence type="ECO:0000256" key="3">
    <source>
        <dbReference type="PROSITE-ProRule" id="PRU00023"/>
    </source>
</evidence>
<dbReference type="SUPFAM" id="SSF52540">
    <property type="entry name" value="P-loop containing nucleoside triphosphate hydrolases"/>
    <property type="match status" value="1"/>
</dbReference>
<dbReference type="InterPro" id="IPR002110">
    <property type="entry name" value="Ankyrin_rpt"/>
</dbReference>
<feature type="repeat" description="ANK" evidence="3">
    <location>
        <begin position="804"/>
        <end position="836"/>
    </location>
</feature>
<dbReference type="PANTHER" id="PTHR24198">
    <property type="entry name" value="ANKYRIN REPEAT AND PROTEIN KINASE DOMAIN-CONTAINING PROTEIN"/>
    <property type="match status" value="1"/>
</dbReference>
<gene>
    <name evidence="5" type="ORF">N7493_003342</name>
</gene>
<reference evidence="5" key="2">
    <citation type="submission" date="2023-01" db="EMBL/GenBank/DDBJ databases">
        <authorList>
            <person name="Petersen C."/>
        </authorList>
    </citation>
    <scope>NUCLEOTIDE SEQUENCE</scope>
    <source>
        <strain evidence="5">IBT 17514</strain>
    </source>
</reference>
<accession>A0AAD6HQ48</accession>
<organism evidence="5 6">
    <name type="scientific">Penicillium malachiteum</name>
    <dbReference type="NCBI Taxonomy" id="1324776"/>
    <lineage>
        <taxon>Eukaryota</taxon>
        <taxon>Fungi</taxon>
        <taxon>Dikarya</taxon>
        <taxon>Ascomycota</taxon>
        <taxon>Pezizomycotina</taxon>
        <taxon>Eurotiomycetes</taxon>
        <taxon>Eurotiomycetidae</taxon>
        <taxon>Eurotiales</taxon>
        <taxon>Aspergillaceae</taxon>
        <taxon>Penicillium</taxon>
    </lineage>
</organism>
<evidence type="ECO:0000256" key="1">
    <source>
        <dbReference type="ARBA" id="ARBA00022737"/>
    </source>
</evidence>
<evidence type="ECO:0000313" key="6">
    <source>
        <dbReference type="Proteomes" id="UP001215712"/>
    </source>
</evidence>
<dbReference type="Pfam" id="PF00023">
    <property type="entry name" value="Ank"/>
    <property type="match status" value="1"/>
</dbReference>
<name>A0AAD6HQ48_9EURO</name>
<dbReference type="SUPFAM" id="SSF48403">
    <property type="entry name" value="Ankyrin repeat"/>
    <property type="match status" value="2"/>
</dbReference>
<feature type="repeat" description="ANK" evidence="3">
    <location>
        <begin position="624"/>
        <end position="656"/>
    </location>
</feature>
<keyword evidence="2 3" id="KW-0040">ANK repeat</keyword>
<dbReference type="PROSITE" id="PS50297">
    <property type="entry name" value="ANK_REP_REGION"/>
    <property type="match status" value="11"/>
</dbReference>
<keyword evidence="6" id="KW-1185">Reference proteome</keyword>
<feature type="repeat" description="ANK" evidence="3">
    <location>
        <begin position="936"/>
        <end position="968"/>
    </location>
</feature>
<evidence type="ECO:0000256" key="2">
    <source>
        <dbReference type="ARBA" id="ARBA00023043"/>
    </source>
</evidence>
<sequence>MIVQNTLNRRDAIFSASEYLAETLAYYALIDANYRDRGVGSDHNLDQALLQVYSAILAFTVEVKKAQNESAGSDRKVAAAHLAKIKNVEPKILSAEEERQLDWMSRASYSSRQRDLQKKRTEGTGDWLLVLDQYTYWKSNAGGLLWLPGISGCGKSVLCSTVIHDIKRDCESDDSKYIAYWYFEFNDEKSQNGDIMTRSLIRQLSRSPLLPSVIKIWENHHLRGSDPDSQTVSDLLDDVISNIPGHVYLVLDALDECPENAKSKERATILSLLTGLIKRHKNKLHILATSCPEQDIKFQLEGFSTIDVGVHLDNDVRSFAETSIVKGELKKFKQDLKDLIKGKLLSSKERRFRWAELQIAELEDCYTDRDFIDVLNSILHTLEETYRKILDGFRSRNIRLVRGILILICLSPNVLDLETVAAMVGLDSPDAVLKICTTALVNEVDGKIRVDEAAFFKYAATYWNTHVTASMDADRAPDFQAKIDRLFTEPNVYFNWVRMMDSKCPHWDDSRINRIENCEQPIQIASWMGLYQNVEHLLNQGTSPNAFGSRSPHGYALQIASYAGHENIVELPLDRGAKVNGRLITSATFTAGPTALIRATESGHESIVRLLLERGADVSPTMQKHGSALQIASYHGDEKIVEMLLDHNADINASRRGSDSAVYTASLHGYEKICKILLDQVAICISEQDLVAIFTMVLVPYMLAGDGRSALQDAAEGNNNGIFQLLLDRGTDINSNRGTSGNALYHLAYNGHASGVQMMLDRGADVHLPGGLYGSALQLAACRGYEEITQMLLDRGADVNANNGWSSALHKAAYNGHISIVQILLDWGADINILDDFYGTTLQAAAVQGYEDIMQMMLDRGVDVNANSGRNGTALHTAVRNGHTSAVQMLLDWGAYVNAPEEEYSSPLQVASSDGNEKMVRMLLNHGADPNSQSGELKNALYEAASRGYVEIVQILLASGADVNARDSEGLNALHGAAWEGYKEVVQILLDEGADVNTEASVSALSFVCDLSNECTDIIGIVQMLLDRGADVNFQGENGTPLQLASSAGNEKIVEILLDHGADINVQGVKEGETAIQVALANGHERIVQMLRERGAKLDAQEGFQHLQDSGEN</sequence>
<dbReference type="Pfam" id="PF12796">
    <property type="entry name" value="Ank_2"/>
    <property type="match status" value="5"/>
</dbReference>
<feature type="repeat" description="ANK" evidence="3">
    <location>
        <begin position="775"/>
        <end position="804"/>
    </location>
</feature>
<dbReference type="Proteomes" id="UP001215712">
    <property type="component" value="Unassembled WGS sequence"/>
</dbReference>
<evidence type="ECO:0000259" key="4">
    <source>
        <dbReference type="Pfam" id="PF24883"/>
    </source>
</evidence>
<dbReference type="Gene3D" id="3.40.50.300">
    <property type="entry name" value="P-loop containing nucleotide triphosphate hydrolases"/>
    <property type="match status" value="1"/>
</dbReference>
<comment type="caution">
    <text evidence="5">The sequence shown here is derived from an EMBL/GenBank/DDBJ whole genome shotgun (WGS) entry which is preliminary data.</text>
</comment>
<dbReference type="PROSITE" id="PS50088">
    <property type="entry name" value="ANK_REPEAT"/>
    <property type="match status" value="12"/>
</dbReference>
<protein>
    <recommendedName>
        <fullName evidence="4">Nephrocystin 3-like N-terminal domain-containing protein</fullName>
    </recommendedName>
</protein>
<dbReference type="InterPro" id="IPR036770">
    <property type="entry name" value="Ankyrin_rpt-contain_sf"/>
</dbReference>
<dbReference type="Pfam" id="PF24883">
    <property type="entry name" value="NPHP3_N"/>
    <property type="match status" value="1"/>
</dbReference>
<dbReference type="AlphaFoldDB" id="A0AAD6HQ48"/>
<feature type="repeat" description="ANK" evidence="3">
    <location>
        <begin position="591"/>
        <end position="623"/>
    </location>
</feature>
<dbReference type="SMART" id="SM00248">
    <property type="entry name" value="ANK"/>
    <property type="match status" value="16"/>
</dbReference>
<dbReference type="PRINTS" id="PR01415">
    <property type="entry name" value="ANKYRIN"/>
</dbReference>
<dbReference type="InterPro" id="IPR027417">
    <property type="entry name" value="P-loop_NTPase"/>
</dbReference>